<keyword evidence="1" id="KW-0808">Transferase</keyword>
<dbReference type="Proteomes" id="UP001529510">
    <property type="component" value="Unassembled WGS sequence"/>
</dbReference>
<keyword evidence="5" id="KW-0378">Hydrolase</keyword>
<dbReference type="InterPro" id="IPR041373">
    <property type="entry name" value="RT_RNaseH"/>
</dbReference>
<dbReference type="InterPro" id="IPR043502">
    <property type="entry name" value="DNA/RNA_pol_sf"/>
</dbReference>
<dbReference type="EMBL" id="JAMKFB020000001">
    <property type="protein sequence ID" value="KAL0204565.1"/>
    <property type="molecule type" value="Genomic_DNA"/>
</dbReference>
<evidence type="ECO:0000256" key="6">
    <source>
        <dbReference type="ARBA" id="ARBA00022918"/>
    </source>
</evidence>
<keyword evidence="9" id="KW-1185">Reference proteome</keyword>
<dbReference type="PANTHER" id="PTHR34072:SF42">
    <property type="entry name" value="INTEGRASE CATALYTIC DOMAIN-CONTAINING PROTEIN"/>
    <property type="match status" value="1"/>
</dbReference>
<feature type="non-terminal residue" evidence="8">
    <location>
        <position position="1"/>
    </location>
</feature>
<feature type="non-terminal residue" evidence="8">
    <location>
        <position position="202"/>
    </location>
</feature>
<evidence type="ECO:0000259" key="7">
    <source>
        <dbReference type="Pfam" id="PF17917"/>
    </source>
</evidence>
<protein>
    <recommendedName>
        <fullName evidence="7">Reverse transcriptase RNase H-like domain-containing protein</fullName>
    </recommendedName>
</protein>
<evidence type="ECO:0000256" key="1">
    <source>
        <dbReference type="ARBA" id="ARBA00022679"/>
    </source>
</evidence>
<comment type="caution">
    <text evidence="8">The sequence shown here is derived from an EMBL/GenBank/DDBJ whole genome shotgun (WGS) entry which is preliminary data.</text>
</comment>
<proteinExistence type="predicted"/>
<keyword evidence="6" id="KW-0695">RNA-directed DNA polymerase</keyword>
<evidence type="ECO:0000313" key="8">
    <source>
        <dbReference type="EMBL" id="KAL0204565.1"/>
    </source>
</evidence>
<feature type="domain" description="Reverse transcriptase RNase H-like" evidence="7">
    <location>
        <begin position="16"/>
        <end position="123"/>
    </location>
</feature>
<reference evidence="8 9" key="1">
    <citation type="submission" date="2024-05" db="EMBL/GenBank/DDBJ databases">
        <title>Genome sequencing and assembly of Indian major carp, Cirrhinus mrigala (Hamilton, 1822).</title>
        <authorList>
            <person name="Mohindra V."/>
            <person name="Chowdhury L.M."/>
            <person name="Lal K."/>
            <person name="Jena J.K."/>
        </authorList>
    </citation>
    <scope>NUCLEOTIDE SEQUENCE [LARGE SCALE GENOMIC DNA]</scope>
    <source>
        <strain evidence="8">CM1030</strain>
        <tissue evidence="8">Blood</tissue>
    </source>
</reference>
<evidence type="ECO:0000313" key="9">
    <source>
        <dbReference type="Proteomes" id="UP001529510"/>
    </source>
</evidence>
<accession>A0ABD0S2E9</accession>
<dbReference type="PANTHER" id="PTHR34072">
    <property type="entry name" value="ENZYMATIC POLYPROTEIN-RELATED"/>
    <property type="match status" value="1"/>
</dbReference>
<keyword evidence="4" id="KW-0255">Endonuclease</keyword>
<dbReference type="FunFam" id="3.10.20.370:FF:000003">
    <property type="entry name" value="Transposon Tf2-6 polyprotein"/>
    <property type="match status" value="1"/>
</dbReference>
<dbReference type="SUPFAM" id="SSF56672">
    <property type="entry name" value="DNA/RNA polymerases"/>
    <property type="match status" value="1"/>
</dbReference>
<dbReference type="GO" id="GO:0016787">
    <property type="term" value="F:hydrolase activity"/>
    <property type="evidence" value="ECO:0007669"/>
    <property type="project" value="UniProtKB-KW"/>
</dbReference>
<organism evidence="8 9">
    <name type="scientific">Cirrhinus mrigala</name>
    <name type="common">Mrigala</name>
    <dbReference type="NCBI Taxonomy" id="683832"/>
    <lineage>
        <taxon>Eukaryota</taxon>
        <taxon>Metazoa</taxon>
        <taxon>Chordata</taxon>
        <taxon>Craniata</taxon>
        <taxon>Vertebrata</taxon>
        <taxon>Euteleostomi</taxon>
        <taxon>Actinopterygii</taxon>
        <taxon>Neopterygii</taxon>
        <taxon>Teleostei</taxon>
        <taxon>Ostariophysi</taxon>
        <taxon>Cypriniformes</taxon>
        <taxon>Cyprinidae</taxon>
        <taxon>Labeoninae</taxon>
        <taxon>Labeonini</taxon>
        <taxon>Cirrhinus</taxon>
    </lineage>
</organism>
<keyword evidence="2" id="KW-0548">Nucleotidyltransferase</keyword>
<name>A0ABD0S2E9_CIRMR</name>
<evidence type="ECO:0000256" key="4">
    <source>
        <dbReference type="ARBA" id="ARBA00022759"/>
    </source>
</evidence>
<dbReference type="AlphaFoldDB" id="A0ABD0S2E9"/>
<gene>
    <name evidence="8" type="ORF">M9458_002583</name>
</gene>
<dbReference type="Gene3D" id="3.10.20.370">
    <property type="match status" value="1"/>
</dbReference>
<sequence length="202" mass="23268">NLKECFTSAPILHHPDPELEFTVEVDTSNTGIRAILSQCHGNPPKLYPCAFYSRKLTSAEQNYDVGNRELLAMKAAFEEWHHWLEGAKLPFIVLTDHRNLEYLKAAKRLNPRQARWSLFFTRFDFKVTYRPGSKNTKADALSRQFESSQSPSSNEHIIPSTLILGPIQWDIMQEITESQNTEPPPPKCLPDRTYIPQNLRQC</sequence>
<keyword evidence="3" id="KW-0540">Nuclease</keyword>
<evidence type="ECO:0000256" key="3">
    <source>
        <dbReference type="ARBA" id="ARBA00022722"/>
    </source>
</evidence>
<dbReference type="GO" id="GO:0004519">
    <property type="term" value="F:endonuclease activity"/>
    <property type="evidence" value="ECO:0007669"/>
    <property type="project" value="UniProtKB-KW"/>
</dbReference>
<evidence type="ECO:0000256" key="5">
    <source>
        <dbReference type="ARBA" id="ARBA00022801"/>
    </source>
</evidence>
<evidence type="ECO:0000256" key="2">
    <source>
        <dbReference type="ARBA" id="ARBA00022695"/>
    </source>
</evidence>
<dbReference type="CDD" id="cd09274">
    <property type="entry name" value="RNase_HI_RT_Ty3"/>
    <property type="match status" value="1"/>
</dbReference>
<dbReference type="GO" id="GO:0003964">
    <property type="term" value="F:RNA-directed DNA polymerase activity"/>
    <property type="evidence" value="ECO:0007669"/>
    <property type="project" value="UniProtKB-KW"/>
</dbReference>
<dbReference type="Pfam" id="PF17917">
    <property type="entry name" value="RT_RNaseH"/>
    <property type="match status" value="1"/>
</dbReference>